<proteinExistence type="predicted"/>
<organism evidence="1 2">
    <name type="scientific">Pristionchus mayeri</name>
    <dbReference type="NCBI Taxonomy" id="1317129"/>
    <lineage>
        <taxon>Eukaryota</taxon>
        <taxon>Metazoa</taxon>
        <taxon>Ecdysozoa</taxon>
        <taxon>Nematoda</taxon>
        <taxon>Chromadorea</taxon>
        <taxon>Rhabditida</taxon>
        <taxon>Rhabditina</taxon>
        <taxon>Diplogasteromorpha</taxon>
        <taxon>Diplogasteroidea</taxon>
        <taxon>Neodiplogasteridae</taxon>
        <taxon>Pristionchus</taxon>
    </lineage>
</organism>
<dbReference type="AlphaFoldDB" id="A0AAN5CIJ3"/>
<reference evidence="2" key="1">
    <citation type="submission" date="2022-10" db="EMBL/GenBank/DDBJ databases">
        <title>Genome assembly of Pristionchus species.</title>
        <authorList>
            <person name="Yoshida K."/>
            <person name="Sommer R.J."/>
        </authorList>
    </citation>
    <scope>NUCLEOTIDE SEQUENCE [LARGE SCALE GENOMIC DNA]</scope>
    <source>
        <strain evidence="2">RS5460</strain>
    </source>
</reference>
<accession>A0AAN5CIJ3</accession>
<evidence type="ECO:0000313" key="2">
    <source>
        <dbReference type="Proteomes" id="UP001328107"/>
    </source>
</evidence>
<dbReference type="Proteomes" id="UP001328107">
    <property type="component" value="Unassembled WGS sequence"/>
</dbReference>
<sequence>LVKGEIGFDDEQYSSIFIRGDESAVRRSLNIPERRAKTDAGFNIRTLAGSILGVFELQGWKMLEDNRPDGVYNVPFSVGFILNRLEPQGWKLESVTGPDFDDGTFTFTLRKKVDQRGLRSQLSQQSGE</sequence>
<protein>
    <submittedName>
        <fullName evidence="1">Uncharacterized protein</fullName>
    </submittedName>
</protein>
<comment type="caution">
    <text evidence="1">The sequence shown here is derived from an EMBL/GenBank/DDBJ whole genome shotgun (WGS) entry which is preliminary data.</text>
</comment>
<evidence type="ECO:0000313" key="1">
    <source>
        <dbReference type="EMBL" id="GMR45023.1"/>
    </source>
</evidence>
<keyword evidence="2" id="KW-1185">Reference proteome</keyword>
<gene>
    <name evidence="1" type="ORF">PMAYCL1PPCAC_15218</name>
</gene>
<name>A0AAN5CIJ3_9BILA</name>
<feature type="non-terminal residue" evidence="1">
    <location>
        <position position="1"/>
    </location>
</feature>
<dbReference type="EMBL" id="BTRK01000004">
    <property type="protein sequence ID" value="GMR45023.1"/>
    <property type="molecule type" value="Genomic_DNA"/>
</dbReference>